<evidence type="ECO:0000313" key="14">
    <source>
        <dbReference type="EMBL" id="KAF5184718.1"/>
    </source>
</evidence>
<dbReference type="Pfam" id="PF07714">
    <property type="entry name" value="PK_Tyr_Ser-Thr"/>
    <property type="match status" value="1"/>
</dbReference>
<gene>
    <name evidence="14" type="ORF">FRX31_025695</name>
</gene>
<evidence type="ECO:0000256" key="4">
    <source>
        <dbReference type="ARBA" id="ARBA00022729"/>
    </source>
</evidence>
<dbReference type="Proteomes" id="UP000554482">
    <property type="component" value="Unassembled WGS sequence"/>
</dbReference>
<evidence type="ECO:0000256" key="8">
    <source>
        <dbReference type="ARBA" id="ARBA00023157"/>
    </source>
</evidence>
<evidence type="ECO:0000259" key="13">
    <source>
        <dbReference type="PROSITE" id="PS50011"/>
    </source>
</evidence>
<dbReference type="PANTHER" id="PTHR27002">
    <property type="entry name" value="RECEPTOR-LIKE SERINE/THREONINE-PROTEIN KINASE SD1-8"/>
    <property type="match status" value="1"/>
</dbReference>
<evidence type="ECO:0000256" key="5">
    <source>
        <dbReference type="ARBA" id="ARBA00022741"/>
    </source>
</evidence>
<dbReference type="PROSITE" id="PS50011">
    <property type="entry name" value="PROTEIN_KINASE_DOM"/>
    <property type="match status" value="1"/>
</dbReference>
<keyword evidence="7" id="KW-0067">ATP-binding</keyword>
<evidence type="ECO:0000256" key="11">
    <source>
        <dbReference type="ARBA" id="ARBA00048679"/>
    </source>
</evidence>
<dbReference type="OrthoDB" id="4062651at2759"/>
<keyword evidence="3" id="KW-0808">Transferase</keyword>
<dbReference type="GO" id="GO:0004674">
    <property type="term" value="F:protein serine/threonine kinase activity"/>
    <property type="evidence" value="ECO:0007669"/>
    <property type="project" value="UniProtKB-KW"/>
</dbReference>
<dbReference type="InterPro" id="IPR008271">
    <property type="entry name" value="Ser/Thr_kinase_AS"/>
</dbReference>
<dbReference type="SUPFAM" id="SSF56112">
    <property type="entry name" value="Protein kinase-like (PK-like)"/>
    <property type="match status" value="1"/>
</dbReference>
<protein>
    <recommendedName>
        <fullName evidence="1">non-specific serine/threonine protein kinase</fullName>
        <ecNumber evidence="1">2.7.11.1</ecNumber>
    </recommendedName>
</protein>
<evidence type="ECO:0000256" key="1">
    <source>
        <dbReference type="ARBA" id="ARBA00012513"/>
    </source>
</evidence>
<feature type="transmembrane region" description="Helical" evidence="12">
    <location>
        <begin position="18"/>
        <end position="41"/>
    </location>
</feature>
<dbReference type="Gene3D" id="3.30.200.20">
    <property type="entry name" value="Phosphorylase Kinase, domain 1"/>
    <property type="match status" value="1"/>
</dbReference>
<dbReference type="InterPro" id="IPR000719">
    <property type="entry name" value="Prot_kinase_dom"/>
</dbReference>
<comment type="catalytic activity">
    <reaction evidence="11">
        <text>L-seryl-[protein] + ATP = O-phospho-L-seryl-[protein] + ADP + H(+)</text>
        <dbReference type="Rhea" id="RHEA:17989"/>
        <dbReference type="Rhea" id="RHEA-COMP:9863"/>
        <dbReference type="Rhea" id="RHEA-COMP:11604"/>
        <dbReference type="ChEBI" id="CHEBI:15378"/>
        <dbReference type="ChEBI" id="CHEBI:29999"/>
        <dbReference type="ChEBI" id="CHEBI:30616"/>
        <dbReference type="ChEBI" id="CHEBI:83421"/>
        <dbReference type="ChEBI" id="CHEBI:456216"/>
        <dbReference type="EC" id="2.7.11.1"/>
    </reaction>
</comment>
<keyword evidence="12" id="KW-0812">Transmembrane</keyword>
<keyword evidence="14" id="KW-0675">Receptor</keyword>
<dbReference type="EMBL" id="JABWDY010031693">
    <property type="protein sequence ID" value="KAF5184718.1"/>
    <property type="molecule type" value="Genomic_DNA"/>
</dbReference>
<reference evidence="14 15" key="1">
    <citation type="submission" date="2020-06" db="EMBL/GenBank/DDBJ databases">
        <title>Transcriptomic and genomic resources for Thalictrum thalictroides and T. hernandezii: Facilitating candidate gene discovery in an emerging model plant lineage.</title>
        <authorList>
            <person name="Arias T."/>
            <person name="Riano-Pachon D.M."/>
            <person name="Di Stilio V.S."/>
        </authorList>
    </citation>
    <scope>NUCLEOTIDE SEQUENCE [LARGE SCALE GENOMIC DNA]</scope>
    <source>
        <strain evidence="15">cv. WT478/WT964</strain>
        <tissue evidence="14">Leaves</tissue>
    </source>
</reference>
<comment type="catalytic activity">
    <reaction evidence="10">
        <text>L-threonyl-[protein] + ATP = O-phospho-L-threonyl-[protein] + ADP + H(+)</text>
        <dbReference type="Rhea" id="RHEA:46608"/>
        <dbReference type="Rhea" id="RHEA-COMP:11060"/>
        <dbReference type="Rhea" id="RHEA-COMP:11605"/>
        <dbReference type="ChEBI" id="CHEBI:15378"/>
        <dbReference type="ChEBI" id="CHEBI:30013"/>
        <dbReference type="ChEBI" id="CHEBI:30616"/>
        <dbReference type="ChEBI" id="CHEBI:61977"/>
        <dbReference type="ChEBI" id="CHEBI:456216"/>
        <dbReference type="EC" id="2.7.11.1"/>
    </reaction>
</comment>
<dbReference type="Gene3D" id="1.10.510.10">
    <property type="entry name" value="Transferase(Phosphotransferase) domain 1"/>
    <property type="match status" value="1"/>
</dbReference>
<name>A0A7J6VJG1_THATH</name>
<dbReference type="SMART" id="SM00220">
    <property type="entry name" value="S_TKc"/>
    <property type="match status" value="1"/>
</dbReference>
<dbReference type="GO" id="GO:0005524">
    <property type="term" value="F:ATP binding"/>
    <property type="evidence" value="ECO:0007669"/>
    <property type="project" value="UniProtKB-KW"/>
</dbReference>
<organism evidence="14 15">
    <name type="scientific">Thalictrum thalictroides</name>
    <name type="common">Rue-anemone</name>
    <name type="synonym">Anemone thalictroides</name>
    <dbReference type="NCBI Taxonomy" id="46969"/>
    <lineage>
        <taxon>Eukaryota</taxon>
        <taxon>Viridiplantae</taxon>
        <taxon>Streptophyta</taxon>
        <taxon>Embryophyta</taxon>
        <taxon>Tracheophyta</taxon>
        <taxon>Spermatophyta</taxon>
        <taxon>Magnoliopsida</taxon>
        <taxon>Ranunculales</taxon>
        <taxon>Ranunculaceae</taxon>
        <taxon>Thalictroideae</taxon>
        <taxon>Thalictrum</taxon>
    </lineage>
</organism>
<evidence type="ECO:0000256" key="10">
    <source>
        <dbReference type="ARBA" id="ARBA00047899"/>
    </source>
</evidence>
<accession>A0A7J6VJG1</accession>
<comment type="caution">
    <text evidence="14">The sequence shown here is derived from an EMBL/GenBank/DDBJ whole genome shotgun (WGS) entry which is preliminary data.</text>
</comment>
<dbReference type="GO" id="GO:0005886">
    <property type="term" value="C:plasma membrane"/>
    <property type="evidence" value="ECO:0007669"/>
    <property type="project" value="TreeGrafter"/>
</dbReference>
<dbReference type="InterPro" id="IPR011009">
    <property type="entry name" value="Kinase-like_dom_sf"/>
</dbReference>
<evidence type="ECO:0000256" key="7">
    <source>
        <dbReference type="ARBA" id="ARBA00022840"/>
    </source>
</evidence>
<feature type="domain" description="Protein kinase" evidence="13">
    <location>
        <begin position="73"/>
        <end position="349"/>
    </location>
</feature>
<dbReference type="InterPro" id="IPR001245">
    <property type="entry name" value="Ser-Thr/Tyr_kinase_cat_dom"/>
</dbReference>
<evidence type="ECO:0000256" key="6">
    <source>
        <dbReference type="ARBA" id="ARBA00022777"/>
    </source>
</evidence>
<dbReference type="CDD" id="cd14066">
    <property type="entry name" value="STKc_IRAK"/>
    <property type="match status" value="1"/>
</dbReference>
<evidence type="ECO:0000313" key="15">
    <source>
        <dbReference type="Proteomes" id="UP000554482"/>
    </source>
</evidence>
<dbReference type="PROSITE" id="PS00108">
    <property type="entry name" value="PROTEIN_KINASE_ST"/>
    <property type="match status" value="1"/>
</dbReference>
<keyword evidence="5" id="KW-0547">Nucleotide-binding</keyword>
<dbReference type="AlphaFoldDB" id="A0A7J6VJG1"/>
<dbReference type="FunFam" id="3.30.200.20:FF:000195">
    <property type="entry name" value="G-type lectin S-receptor-like serine/threonine-protein kinase"/>
    <property type="match status" value="1"/>
</dbReference>
<keyword evidence="8" id="KW-1015">Disulfide bond</keyword>
<keyword evidence="9" id="KW-0325">Glycoprotein</keyword>
<evidence type="ECO:0000256" key="3">
    <source>
        <dbReference type="ARBA" id="ARBA00022679"/>
    </source>
</evidence>
<dbReference type="PANTHER" id="PTHR27002:SF864">
    <property type="entry name" value="RECEPTOR-LIKE SERINE_THREONINE-PROTEIN KINASE"/>
    <property type="match status" value="1"/>
</dbReference>
<proteinExistence type="predicted"/>
<keyword evidence="12" id="KW-0472">Membrane</keyword>
<dbReference type="EC" id="2.7.11.1" evidence="1"/>
<keyword evidence="15" id="KW-1185">Reference proteome</keyword>
<keyword evidence="2" id="KW-0723">Serine/threonine-protein kinase</keyword>
<keyword evidence="6 14" id="KW-0418">Kinase</keyword>
<sequence>MAASELDSHTNSKMKKRMIIIVVFALVAGMIVLGLGIWYLWKKRRLKGGHSEKEDLELPLFDLVIITNATNNFSKENKLGEGGFGPVYKGKLEGGQEIAVKRLSKDSNQGVDEFKNEVLLISKLQHRNLVRLLGCCIQGEEKMLVYEYMQNKSLHSFIFDETNSKLLDWQNRFGIILGTARGLLYLHHDSRLRIIHRDLKPSNILLDGEMVPKISDFGMARIFRGDQFEASTKRVVGTFGYMSPEYAVDGHFSVKSDVFSYGVVVLEIISGKKNRGFCHPDHELNLLGHTWRLWNEDKCMELVDDSIRNSASTQNIIRCIHVGLLCVQKSSEQRPTMSSVLLMLSSETVVLPNPQAPGFYIDRGRPINFHSSYSEKKLCLSNDETITTLLEGR</sequence>
<evidence type="ECO:0000256" key="9">
    <source>
        <dbReference type="ARBA" id="ARBA00023180"/>
    </source>
</evidence>
<evidence type="ECO:0000256" key="2">
    <source>
        <dbReference type="ARBA" id="ARBA00022527"/>
    </source>
</evidence>
<keyword evidence="4" id="KW-0732">Signal</keyword>
<dbReference type="FunFam" id="1.10.510.10:FF:000060">
    <property type="entry name" value="G-type lectin S-receptor-like serine/threonine-protein kinase"/>
    <property type="match status" value="1"/>
</dbReference>
<evidence type="ECO:0000256" key="12">
    <source>
        <dbReference type="SAM" id="Phobius"/>
    </source>
</evidence>
<keyword evidence="12" id="KW-1133">Transmembrane helix</keyword>